<name>A0A6P5GF03_ANACO</name>
<dbReference type="InterPro" id="IPR040294">
    <property type="entry name" value="Nodulin-rel_1/2"/>
</dbReference>
<evidence type="ECO:0000313" key="3">
    <source>
        <dbReference type="RefSeq" id="XP_020103950.1"/>
    </source>
</evidence>
<protein>
    <submittedName>
        <fullName evidence="3">Nodulin-related protein 1</fullName>
    </submittedName>
</protein>
<proteinExistence type="predicted"/>
<dbReference type="RefSeq" id="XP_020103950.1">
    <property type="nucleotide sequence ID" value="XM_020248361.1"/>
</dbReference>
<organism evidence="2 3">
    <name type="scientific">Ananas comosus</name>
    <name type="common">Pineapple</name>
    <name type="synonym">Ananas ananas</name>
    <dbReference type="NCBI Taxonomy" id="4615"/>
    <lineage>
        <taxon>Eukaryota</taxon>
        <taxon>Viridiplantae</taxon>
        <taxon>Streptophyta</taxon>
        <taxon>Embryophyta</taxon>
        <taxon>Tracheophyta</taxon>
        <taxon>Spermatophyta</taxon>
        <taxon>Magnoliopsida</taxon>
        <taxon>Liliopsida</taxon>
        <taxon>Poales</taxon>
        <taxon>Bromeliaceae</taxon>
        <taxon>Bromelioideae</taxon>
        <taxon>Ananas</taxon>
    </lineage>
</organism>
<dbReference type="GeneID" id="109720980"/>
<feature type="region of interest" description="Disordered" evidence="1">
    <location>
        <begin position="1"/>
        <end position="46"/>
    </location>
</feature>
<feature type="compositionally biased region" description="Low complexity" evidence="1">
    <location>
        <begin position="25"/>
        <end position="39"/>
    </location>
</feature>
<evidence type="ECO:0000256" key="1">
    <source>
        <dbReference type="SAM" id="MobiDB-lite"/>
    </source>
</evidence>
<dbReference type="GO" id="GO:0010115">
    <property type="term" value="P:regulation of abscisic acid biosynthetic process"/>
    <property type="evidence" value="ECO:0007669"/>
    <property type="project" value="InterPro"/>
</dbReference>
<feature type="region of interest" description="Disordered" evidence="1">
    <location>
        <begin position="100"/>
        <end position="158"/>
    </location>
</feature>
<dbReference type="Proteomes" id="UP000515123">
    <property type="component" value="Linkage group 15"/>
</dbReference>
<reference evidence="2" key="1">
    <citation type="journal article" date="2015" name="Nat. Genet.">
        <title>The pineapple genome and the evolution of CAM photosynthesis.</title>
        <authorList>
            <person name="Ming R."/>
            <person name="VanBuren R."/>
            <person name="Wai C.M."/>
            <person name="Tang H."/>
            <person name="Schatz M.C."/>
            <person name="Bowers J.E."/>
            <person name="Lyons E."/>
            <person name="Wang M.L."/>
            <person name="Chen J."/>
            <person name="Biggers E."/>
            <person name="Zhang J."/>
            <person name="Huang L."/>
            <person name="Zhang L."/>
            <person name="Miao W."/>
            <person name="Zhang J."/>
            <person name="Ye Z."/>
            <person name="Miao C."/>
            <person name="Lin Z."/>
            <person name="Wang H."/>
            <person name="Zhou H."/>
            <person name="Yim W.C."/>
            <person name="Priest H.D."/>
            <person name="Zheng C."/>
            <person name="Woodhouse M."/>
            <person name="Edger P.P."/>
            <person name="Guyot R."/>
            <person name="Guo H.B."/>
            <person name="Guo H."/>
            <person name="Zheng G."/>
            <person name="Singh R."/>
            <person name="Sharma A."/>
            <person name="Min X."/>
            <person name="Zheng Y."/>
            <person name="Lee H."/>
            <person name="Gurtowski J."/>
            <person name="Sedlazeck F.J."/>
            <person name="Harkess A."/>
            <person name="McKain M.R."/>
            <person name="Liao Z."/>
            <person name="Fang J."/>
            <person name="Liu J."/>
            <person name="Zhang X."/>
            <person name="Zhang Q."/>
            <person name="Hu W."/>
            <person name="Qin Y."/>
            <person name="Wang K."/>
            <person name="Chen L.Y."/>
            <person name="Shirley N."/>
            <person name="Lin Y.R."/>
            <person name="Liu L.Y."/>
            <person name="Hernandez A.G."/>
            <person name="Wright C.L."/>
            <person name="Bulone V."/>
            <person name="Tuskan G.A."/>
            <person name="Heath K."/>
            <person name="Zee F."/>
            <person name="Moore P.H."/>
            <person name="Sunkar R."/>
            <person name="Leebens-Mack J.H."/>
            <person name="Mockler T."/>
            <person name="Bennetzen J.L."/>
            <person name="Freeling M."/>
            <person name="Sankoff D."/>
            <person name="Paterson A.H."/>
            <person name="Zhu X."/>
            <person name="Yang X."/>
            <person name="Smith J.A."/>
            <person name="Cushman J.C."/>
            <person name="Paull R.E."/>
            <person name="Yu Q."/>
        </authorList>
    </citation>
    <scope>NUCLEOTIDE SEQUENCE [LARGE SCALE GENOMIC DNA]</scope>
    <source>
        <strain evidence="2">cv. F153</strain>
    </source>
</reference>
<feature type="compositionally biased region" description="Polar residues" evidence="1">
    <location>
        <begin position="1"/>
        <end position="13"/>
    </location>
</feature>
<keyword evidence="2" id="KW-1185">Reference proteome</keyword>
<dbReference type="OrthoDB" id="695806at2759"/>
<sequence>MDSSDYPNTTKPTSSHEPRNPQKHSSSSSSSSPSDLLSSAQVVAGAAMSAIRHDSAALDKGRVAGAAGDLLHAASHYAHLDGDKRFGTYIEKAEGYLHSYQSSHSSTTITTSTTAAAAATTTTTEHSSSSSAHHRKKEEEDEEEEEGEGEEEEAINGVFRRCPECNENGIVRCPVCC</sequence>
<dbReference type="PANTHER" id="PTHR35098:SF1">
    <property type="entry name" value="NODULIN-RELATED PROTEIN 2"/>
    <property type="match status" value="1"/>
</dbReference>
<feature type="compositionally biased region" description="Acidic residues" evidence="1">
    <location>
        <begin position="139"/>
        <end position="154"/>
    </location>
</feature>
<dbReference type="GO" id="GO:0009408">
    <property type="term" value="P:response to heat"/>
    <property type="evidence" value="ECO:0007669"/>
    <property type="project" value="InterPro"/>
</dbReference>
<evidence type="ECO:0000313" key="2">
    <source>
        <dbReference type="Proteomes" id="UP000515123"/>
    </source>
</evidence>
<dbReference type="PANTHER" id="PTHR35098">
    <property type="entry name" value="EXPRESSED PROTEIN"/>
    <property type="match status" value="1"/>
</dbReference>
<gene>
    <name evidence="3" type="primary">LOC109720980</name>
</gene>
<feature type="compositionally biased region" description="Low complexity" evidence="1">
    <location>
        <begin position="102"/>
        <end position="131"/>
    </location>
</feature>
<dbReference type="Pfam" id="PF23733">
    <property type="entry name" value="GRXCR1-2_C"/>
    <property type="match status" value="1"/>
</dbReference>
<accession>A0A6P5GF03</accession>
<dbReference type="AlphaFoldDB" id="A0A6P5GF03"/>
<reference evidence="3" key="2">
    <citation type="submission" date="2025-08" db="UniProtKB">
        <authorList>
            <consortium name="RefSeq"/>
        </authorList>
    </citation>
    <scope>IDENTIFICATION</scope>
    <source>
        <tissue evidence="3">Leaf</tissue>
    </source>
</reference>